<feature type="compositionally biased region" description="Acidic residues" evidence="1">
    <location>
        <begin position="16"/>
        <end position="31"/>
    </location>
</feature>
<evidence type="ECO:0000313" key="2">
    <source>
        <dbReference type="EMBL" id="KAF3529800.1"/>
    </source>
</evidence>
<evidence type="ECO:0000313" key="3">
    <source>
        <dbReference type="Proteomes" id="UP000266723"/>
    </source>
</evidence>
<evidence type="ECO:0000256" key="1">
    <source>
        <dbReference type="SAM" id="MobiDB-lite"/>
    </source>
</evidence>
<keyword evidence="3" id="KW-1185">Reference proteome</keyword>
<gene>
    <name evidence="2" type="ORF">DY000_02041588</name>
</gene>
<feature type="region of interest" description="Disordered" evidence="1">
    <location>
        <begin position="1"/>
        <end position="79"/>
    </location>
</feature>
<sequence>MESEEVVEEYNTSEVDWGEETDQGCWDDGDDHTEGHWYIDSNPEYVPDDEQEYQEVEPEPTDQYLTCYGPKSQRNYEDRSDGEFYAQACQRRMKTTVAAPSRYYHGNQSSHVQSKQWNHNGNQLRQNRLDTPTMQFSGHKEGPSAYLRWEGDMEQCQLDADRIYFNDPAYTWKEVKMVMYTEFVKRAQHTQKVSTKRAVRPQVLQPANKRQSSKPVHTPQIKRNQGTTMEIKEQEPILAAEEMPTLDKVISELNVIDPTYQNTGMMYLHSVRNVDEGLGMEDPRPEAHQPEEYEQYTLDTYSPADHALKMTNTKPEVMQCTLVSKNYELVHYWNNFLASHSFRHSVLNDSTSSIMHLIFSLSAKEETGTLGVNKDQEQHKEDVVQFATTSEQTNVSDHLIQSVYHDSKNVITHLICPEDLGKGKLVLRTKHFEKGENNEDLKSVAGPPAHKINHTSYIGASSDIGASKEGYLCDHENFGRETTSYRFSTQPEHAATGFTPKGVVV</sequence>
<reference evidence="2 3" key="1">
    <citation type="journal article" date="2020" name="BMC Genomics">
        <title>Intraspecific diversification of the crop wild relative Brassica cretica Lam. using demographic model selection.</title>
        <authorList>
            <person name="Kioukis A."/>
            <person name="Michalopoulou V.A."/>
            <person name="Briers L."/>
            <person name="Pirintsos S."/>
            <person name="Studholme D.J."/>
            <person name="Pavlidis P."/>
            <person name="Sarris P.F."/>
        </authorList>
    </citation>
    <scope>NUCLEOTIDE SEQUENCE [LARGE SCALE GENOMIC DNA]</scope>
    <source>
        <strain evidence="3">cv. PFS-1207/04</strain>
    </source>
</reference>
<comment type="caution">
    <text evidence="2">The sequence shown here is derived from an EMBL/GenBank/DDBJ whole genome shotgun (WGS) entry which is preliminary data.</text>
</comment>
<proteinExistence type="predicted"/>
<name>A0ABQ7BCC8_BRACR</name>
<dbReference type="EMBL" id="QGKV02001507">
    <property type="protein sequence ID" value="KAF3529800.1"/>
    <property type="molecule type" value="Genomic_DNA"/>
</dbReference>
<organism evidence="2 3">
    <name type="scientific">Brassica cretica</name>
    <name type="common">Mustard</name>
    <dbReference type="NCBI Taxonomy" id="69181"/>
    <lineage>
        <taxon>Eukaryota</taxon>
        <taxon>Viridiplantae</taxon>
        <taxon>Streptophyta</taxon>
        <taxon>Embryophyta</taxon>
        <taxon>Tracheophyta</taxon>
        <taxon>Spermatophyta</taxon>
        <taxon>Magnoliopsida</taxon>
        <taxon>eudicotyledons</taxon>
        <taxon>Gunneridae</taxon>
        <taxon>Pentapetalae</taxon>
        <taxon>rosids</taxon>
        <taxon>malvids</taxon>
        <taxon>Brassicales</taxon>
        <taxon>Brassicaceae</taxon>
        <taxon>Brassiceae</taxon>
        <taxon>Brassica</taxon>
    </lineage>
</organism>
<accession>A0ABQ7BCC8</accession>
<feature type="compositionally biased region" description="Polar residues" evidence="1">
    <location>
        <begin position="208"/>
        <end position="228"/>
    </location>
</feature>
<protein>
    <submittedName>
        <fullName evidence="2">Uncharacterized protein</fullName>
    </submittedName>
</protein>
<dbReference type="Proteomes" id="UP000266723">
    <property type="component" value="Unassembled WGS sequence"/>
</dbReference>
<feature type="region of interest" description="Disordered" evidence="1">
    <location>
        <begin position="192"/>
        <end position="228"/>
    </location>
</feature>
<feature type="compositionally biased region" description="Acidic residues" evidence="1">
    <location>
        <begin position="46"/>
        <end position="60"/>
    </location>
</feature>